<keyword evidence="7" id="KW-0560">Oxidoreductase</keyword>
<proteinExistence type="inferred from homology"/>
<dbReference type="AlphaFoldDB" id="A0A292YIS9"/>
<dbReference type="InterPro" id="IPR012348">
    <property type="entry name" value="RNR-like"/>
</dbReference>
<keyword evidence="12" id="KW-1185">Reference proteome</keyword>
<name>A0A292YIS9_9BACL</name>
<dbReference type="GO" id="GO:0046872">
    <property type="term" value="F:metal ion binding"/>
    <property type="evidence" value="ECO:0007669"/>
    <property type="project" value="UniProtKB-KW"/>
</dbReference>
<gene>
    <name evidence="11" type="ORF">EFBL_0425</name>
</gene>
<accession>A0A292YIS9</accession>
<comment type="similarity">
    <text evidence="2">Belongs to the fatty acid desaturase type 2 family.</text>
</comment>
<comment type="caution">
    <text evidence="11">The sequence shown here is derived from an EMBL/GenBank/DDBJ whole genome shotgun (WGS) entry which is preliminary data.</text>
</comment>
<evidence type="ECO:0000256" key="7">
    <source>
        <dbReference type="ARBA" id="ARBA00023002"/>
    </source>
</evidence>
<dbReference type="InterPro" id="IPR005067">
    <property type="entry name" value="Fatty_acid_desaturase-2"/>
</dbReference>
<dbReference type="GO" id="GO:0045300">
    <property type="term" value="F:stearoyl-[ACP] desaturase activity"/>
    <property type="evidence" value="ECO:0007669"/>
    <property type="project" value="InterPro"/>
</dbReference>
<evidence type="ECO:0000256" key="2">
    <source>
        <dbReference type="ARBA" id="ARBA00008749"/>
    </source>
</evidence>
<dbReference type="Proteomes" id="UP000217785">
    <property type="component" value="Unassembled WGS sequence"/>
</dbReference>
<keyword evidence="5" id="KW-0479">Metal-binding</keyword>
<evidence type="ECO:0000313" key="11">
    <source>
        <dbReference type="EMBL" id="GAX88811.1"/>
    </source>
</evidence>
<evidence type="ECO:0000256" key="9">
    <source>
        <dbReference type="ARBA" id="ARBA00023098"/>
    </source>
</evidence>
<comment type="subunit">
    <text evidence="3">Homodimer.</text>
</comment>
<protein>
    <submittedName>
        <fullName evidence="11">Fatty acid desaturase</fullName>
    </submittedName>
</protein>
<comment type="cofactor">
    <cofactor evidence="1">
        <name>Fe(2+)</name>
        <dbReference type="ChEBI" id="CHEBI:29033"/>
    </cofactor>
</comment>
<keyword evidence="8" id="KW-0408">Iron</keyword>
<sequence length="313" mass="36850">MKSREKQNLEGACKSHMILLSDANPRLEARLRELLVRHREQARNIDWSYHEYIPWEQGRSFKTEPWAKEQRKIPDEIYVAIETAMLTEVNLPWFTSGLKTTFKGSFQPLQDFVHTWTAEEDQHSTLLETYLIVTRNGNPADLHRIRKQVVEQGWEPDYETPIETMIYTTIQELATMVFYMNVAKAAQPHDPELSALLRRLAKDETLHYTFYRDAVKVHLELEPNYVSLVAAVIKDFRMPGAVMPDFEERERIIAKHANYSPVHYFNQVIDILIDYWGIRDLRPSLSEAETQRLALLAYYDRMKRIVDRIKARA</sequence>
<organism evidence="11 12">
    <name type="scientific">Effusibacillus lacus</name>
    <dbReference type="NCBI Taxonomy" id="1348429"/>
    <lineage>
        <taxon>Bacteria</taxon>
        <taxon>Bacillati</taxon>
        <taxon>Bacillota</taxon>
        <taxon>Bacilli</taxon>
        <taxon>Bacillales</taxon>
        <taxon>Alicyclobacillaceae</taxon>
        <taxon>Effusibacillus</taxon>
    </lineage>
</organism>
<dbReference type="InterPro" id="IPR009078">
    <property type="entry name" value="Ferritin-like_SF"/>
</dbReference>
<dbReference type="Pfam" id="PF03405">
    <property type="entry name" value="FA_desaturase_2"/>
    <property type="match status" value="1"/>
</dbReference>
<keyword evidence="9" id="KW-0443">Lipid metabolism</keyword>
<dbReference type="Gene3D" id="1.10.620.20">
    <property type="entry name" value="Ribonucleotide Reductase, subunit A"/>
    <property type="match status" value="1"/>
</dbReference>
<evidence type="ECO:0000313" key="12">
    <source>
        <dbReference type="Proteomes" id="UP000217785"/>
    </source>
</evidence>
<evidence type="ECO:0000256" key="6">
    <source>
        <dbReference type="ARBA" id="ARBA00022832"/>
    </source>
</evidence>
<dbReference type="SUPFAM" id="SSF47240">
    <property type="entry name" value="Ferritin-like"/>
    <property type="match status" value="1"/>
</dbReference>
<dbReference type="GO" id="GO:0006633">
    <property type="term" value="P:fatty acid biosynthetic process"/>
    <property type="evidence" value="ECO:0007669"/>
    <property type="project" value="UniProtKB-KW"/>
</dbReference>
<dbReference type="PANTHER" id="PTHR31155:SF9">
    <property type="entry name" value="STEAROYL-[ACYL-CARRIER-PROTEIN] 9-DESATURASE 7, CHLOROPLASTIC"/>
    <property type="match status" value="1"/>
</dbReference>
<keyword evidence="4" id="KW-0444">Lipid biosynthesis</keyword>
<evidence type="ECO:0000256" key="4">
    <source>
        <dbReference type="ARBA" id="ARBA00022516"/>
    </source>
</evidence>
<evidence type="ECO:0000256" key="10">
    <source>
        <dbReference type="ARBA" id="ARBA00023160"/>
    </source>
</evidence>
<evidence type="ECO:0000256" key="1">
    <source>
        <dbReference type="ARBA" id="ARBA00001954"/>
    </source>
</evidence>
<dbReference type="EMBL" id="BDUF01000008">
    <property type="protein sequence ID" value="GAX88811.1"/>
    <property type="molecule type" value="Genomic_DNA"/>
</dbReference>
<dbReference type="PANTHER" id="PTHR31155">
    <property type="entry name" value="ACYL- ACYL-CARRIER-PROTEIN DESATURASE-RELATED"/>
    <property type="match status" value="1"/>
</dbReference>
<keyword evidence="6" id="KW-0276">Fatty acid metabolism</keyword>
<evidence type="ECO:0000256" key="8">
    <source>
        <dbReference type="ARBA" id="ARBA00023004"/>
    </source>
</evidence>
<evidence type="ECO:0000256" key="5">
    <source>
        <dbReference type="ARBA" id="ARBA00022723"/>
    </source>
</evidence>
<keyword evidence="10" id="KW-0275">Fatty acid biosynthesis</keyword>
<evidence type="ECO:0000256" key="3">
    <source>
        <dbReference type="ARBA" id="ARBA00011738"/>
    </source>
</evidence>
<dbReference type="GO" id="GO:0005829">
    <property type="term" value="C:cytosol"/>
    <property type="evidence" value="ECO:0007669"/>
    <property type="project" value="TreeGrafter"/>
</dbReference>
<reference evidence="12" key="1">
    <citation type="submission" date="2017-07" db="EMBL/GenBank/DDBJ databases">
        <title>Draft genome sequence of Effusibacillus lacus strain skLN1.</title>
        <authorList>
            <person name="Watanabe M."/>
            <person name="Kojima H."/>
            <person name="Fukui M."/>
        </authorList>
    </citation>
    <scope>NUCLEOTIDE SEQUENCE [LARGE SCALE GENOMIC DNA]</scope>
    <source>
        <strain evidence="12">skLN1</strain>
    </source>
</reference>